<protein>
    <recommendedName>
        <fullName evidence="3">Curli production assembly/transport component CsgG</fullName>
    </recommendedName>
</protein>
<accession>A0ABT5M9Q1</accession>
<gene>
    <name evidence="1" type="ORF">PSQ39_00785</name>
</gene>
<dbReference type="Proteomes" id="UP001528672">
    <property type="component" value="Unassembled WGS sequence"/>
</dbReference>
<dbReference type="EMBL" id="JAQSIO010000001">
    <property type="protein sequence ID" value="MDD0813156.1"/>
    <property type="molecule type" value="Genomic_DNA"/>
</dbReference>
<evidence type="ECO:0000313" key="2">
    <source>
        <dbReference type="Proteomes" id="UP001528672"/>
    </source>
</evidence>
<name>A0ABT5M9Q1_9BURK</name>
<organism evidence="1 2">
    <name type="scientific">Curvibacter microcysteis</name>
    <dbReference type="NCBI Taxonomy" id="3026419"/>
    <lineage>
        <taxon>Bacteria</taxon>
        <taxon>Pseudomonadati</taxon>
        <taxon>Pseudomonadota</taxon>
        <taxon>Betaproteobacteria</taxon>
        <taxon>Burkholderiales</taxon>
        <taxon>Comamonadaceae</taxon>
        <taxon>Curvibacter</taxon>
    </lineage>
</organism>
<evidence type="ECO:0000313" key="1">
    <source>
        <dbReference type="EMBL" id="MDD0813156.1"/>
    </source>
</evidence>
<reference evidence="1 2" key="1">
    <citation type="submission" date="2023-02" db="EMBL/GenBank/DDBJ databases">
        <title>Bacterial whole genome sequence for Curvibacter sp. HBC28.</title>
        <authorList>
            <person name="Le V."/>
            <person name="Ko S.-R."/>
            <person name="Ahn C.-Y."/>
            <person name="Oh H.-M."/>
        </authorList>
    </citation>
    <scope>NUCLEOTIDE SEQUENCE [LARGE SCALE GENOMIC DNA]</scope>
    <source>
        <strain evidence="1 2">HBC28</strain>
    </source>
</reference>
<dbReference type="RefSeq" id="WP_273924689.1">
    <property type="nucleotide sequence ID" value="NZ_JAQSIO010000001.1"/>
</dbReference>
<comment type="caution">
    <text evidence="1">The sequence shown here is derived from an EMBL/GenBank/DDBJ whole genome shotgun (WGS) entry which is preliminary data.</text>
</comment>
<sequence>MTQQEREKLSSRAIVSILEPTQYGTVLDVQGADQSTAATNGGAIAGGAVANAAYVDRALRGGNYSVMNQLAIGVVGAAIGSSIDKQAVSKFQFRYTVRQGDGEIQYFDEVKSTSFRHSVGVCLTLPTLELVSQRVCNQTSEMLRSQLTD</sequence>
<evidence type="ECO:0008006" key="3">
    <source>
        <dbReference type="Google" id="ProtNLM"/>
    </source>
</evidence>
<proteinExistence type="predicted"/>
<keyword evidence="2" id="KW-1185">Reference proteome</keyword>